<protein>
    <submittedName>
        <fullName evidence="2">ThiF family adenylyltransferase</fullName>
    </submittedName>
</protein>
<keyword evidence="3" id="KW-1185">Reference proteome</keyword>
<evidence type="ECO:0000313" key="2">
    <source>
        <dbReference type="EMBL" id="MFA9459372.1"/>
    </source>
</evidence>
<sequence length="258" mass="27500">MDDLTDEQLDRYGRQILLPRMGVEGQQRLLEARLLLIGAGGLGAPAGLYLAGAGVGELTIADADEVAASNLHRQVLHAESRVGWNKAESAAAALYELNPEVRVHPRPERLHGAALDEAVAGADLVVDASDNFDTRYAVNAACLRHRRTLVSGAVIRMEGQVTVFPFADELTPACYRCLYREAPDASETERCAITGVLGPAAGLIGTVMAAETIKRLAGIPEGLAGRLLLMDALTMDFRTIKLARDPQCPACSAFQPAS</sequence>
<evidence type="ECO:0000259" key="1">
    <source>
        <dbReference type="Pfam" id="PF00899"/>
    </source>
</evidence>
<dbReference type="EMBL" id="JBGUAW010000001">
    <property type="protein sequence ID" value="MFA9459372.1"/>
    <property type="molecule type" value="Genomic_DNA"/>
</dbReference>
<accession>A0ABV4TQ41</accession>
<evidence type="ECO:0000313" key="3">
    <source>
        <dbReference type="Proteomes" id="UP001575181"/>
    </source>
</evidence>
<dbReference type="SUPFAM" id="SSF69572">
    <property type="entry name" value="Activating enzymes of the ubiquitin-like proteins"/>
    <property type="match status" value="1"/>
</dbReference>
<feature type="domain" description="THIF-type NAD/FAD binding fold" evidence="1">
    <location>
        <begin position="12"/>
        <end position="250"/>
    </location>
</feature>
<dbReference type="Proteomes" id="UP001575181">
    <property type="component" value="Unassembled WGS sequence"/>
</dbReference>
<dbReference type="InterPro" id="IPR000594">
    <property type="entry name" value="ThiF_NAD_FAD-bd"/>
</dbReference>
<keyword evidence="2" id="KW-0808">Transferase</keyword>
<dbReference type="Pfam" id="PF00899">
    <property type="entry name" value="ThiF"/>
    <property type="match status" value="1"/>
</dbReference>
<dbReference type="GO" id="GO:0016779">
    <property type="term" value="F:nucleotidyltransferase activity"/>
    <property type="evidence" value="ECO:0007669"/>
    <property type="project" value="UniProtKB-KW"/>
</dbReference>
<name>A0ABV4TQ41_9GAMM</name>
<dbReference type="InterPro" id="IPR045886">
    <property type="entry name" value="ThiF/MoeB/HesA"/>
</dbReference>
<proteinExistence type="predicted"/>
<reference evidence="2 3" key="1">
    <citation type="submission" date="2024-08" db="EMBL/GenBank/DDBJ databases">
        <title>Whole-genome sequencing of halo(alkali)philic microorganisms from hypersaline lakes.</title>
        <authorList>
            <person name="Sorokin D.Y."/>
            <person name="Merkel A.Y."/>
            <person name="Messina E."/>
            <person name="Yakimov M."/>
        </authorList>
    </citation>
    <scope>NUCLEOTIDE SEQUENCE [LARGE SCALE GENOMIC DNA]</scope>
    <source>
        <strain evidence="2 3">Cl-TMA</strain>
    </source>
</reference>
<dbReference type="PANTHER" id="PTHR10953">
    <property type="entry name" value="UBIQUITIN-ACTIVATING ENZYME E1"/>
    <property type="match status" value="1"/>
</dbReference>
<keyword evidence="2" id="KW-0548">Nucleotidyltransferase</keyword>
<dbReference type="CDD" id="cd00757">
    <property type="entry name" value="ThiF_MoeB_HesA_family"/>
    <property type="match status" value="1"/>
</dbReference>
<dbReference type="InterPro" id="IPR035985">
    <property type="entry name" value="Ubiquitin-activating_enz"/>
</dbReference>
<dbReference type="Gene3D" id="3.40.50.720">
    <property type="entry name" value="NAD(P)-binding Rossmann-like Domain"/>
    <property type="match status" value="1"/>
</dbReference>
<comment type="caution">
    <text evidence="2">The sequence shown here is derived from an EMBL/GenBank/DDBJ whole genome shotgun (WGS) entry which is preliminary data.</text>
</comment>
<dbReference type="RefSeq" id="WP_373654162.1">
    <property type="nucleotide sequence ID" value="NZ_JBGUAW010000001.1"/>
</dbReference>
<organism evidence="2 3">
    <name type="scientific">Thiohalorhabdus methylotrophus</name>
    <dbReference type="NCBI Taxonomy" id="3242694"/>
    <lineage>
        <taxon>Bacteria</taxon>
        <taxon>Pseudomonadati</taxon>
        <taxon>Pseudomonadota</taxon>
        <taxon>Gammaproteobacteria</taxon>
        <taxon>Thiohalorhabdales</taxon>
        <taxon>Thiohalorhabdaceae</taxon>
        <taxon>Thiohalorhabdus</taxon>
    </lineage>
</organism>
<dbReference type="NCBIfam" id="NF004281">
    <property type="entry name" value="PRK05690.1"/>
    <property type="match status" value="1"/>
</dbReference>
<dbReference type="PANTHER" id="PTHR10953:SF240">
    <property type="entry name" value="SULFUR CARRIER PROTEIN THIS ADENYLYLTRANSFERASE"/>
    <property type="match status" value="1"/>
</dbReference>
<gene>
    <name evidence="2" type="ORF">ACERLL_00845</name>
</gene>